<evidence type="ECO:0000313" key="2">
    <source>
        <dbReference type="EMBL" id="ORY70130.1"/>
    </source>
</evidence>
<dbReference type="AlphaFoldDB" id="A0A1Y2EEZ2"/>
<feature type="compositionally biased region" description="Polar residues" evidence="1">
    <location>
        <begin position="87"/>
        <end position="99"/>
    </location>
</feature>
<proteinExistence type="predicted"/>
<feature type="compositionally biased region" description="Low complexity" evidence="1">
    <location>
        <begin position="65"/>
        <end position="77"/>
    </location>
</feature>
<name>A0A1Y2EEZ2_9PEZI</name>
<reference evidence="2 3" key="1">
    <citation type="submission" date="2016-07" db="EMBL/GenBank/DDBJ databases">
        <title>Pervasive Adenine N6-methylation of Active Genes in Fungi.</title>
        <authorList>
            <consortium name="DOE Joint Genome Institute"/>
            <person name="Mondo S.J."/>
            <person name="Dannebaum R.O."/>
            <person name="Kuo R.C."/>
            <person name="Labutti K."/>
            <person name="Haridas S."/>
            <person name="Kuo A."/>
            <person name="Salamov A."/>
            <person name="Ahrendt S.R."/>
            <person name="Lipzen A."/>
            <person name="Sullivan W."/>
            <person name="Andreopoulos W.B."/>
            <person name="Clum A."/>
            <person name="Lindquist E."/>
            <person name="Daum C."/>
            <person name="Ramamoorthy G.K."/>
            <person name="Gryganskyi A."/>
            <person name="Culley D."/>
            <person name="Magnuson J.K."/>
            <person name="James T.Y."/>
            <person name="O'Malley M.A."/>
            <person name="Stajich J.E."/>
            <person name="Spatafora J.W."/>
            <person name="Visel A."/>
            <person name="Grigoriev I.V."/>
        </authorList>
    </citation>
    <scope>NUCLEOTIDE SEQUENCE [LARGE SCALE GENOMIC DNA]</scope>
    <source>
        <strain evidence="2 3">CBS 129021</strain>
    </source>
</reference>
<accession>A0A1Y2EEZ2</accession>
<sequence length="457" mass="52024">MVIPYDSDSESLNSLTRIPKTTKSVLPFRPLVQPLTQKTNYNHTCPASEWRSHEAPSSVTVELSVPSPATSTCSASSGHGQDIFTEPESTGSTAPSSPRTPYPKRELWDHPIALHPQNAARPEMEPSEFIPKVDELAPVQQGCRVPKLPGVRNIFPELEPKPRPGCPPEISSSNHSLPLKPKLESPTTSYVHIPTVRDVPAKTNRIDFSQTYNCVSWPPSDYITSFLNGGRPAWQVELATPSGLPSKFDTQDLLVNALDIRMWLARRQQERRKAEAERRNIGKPVYVQSKGRGLHHVVPGHHYGALSQVQHGAITKTPRKQPHCNKKYTMTELHFVRYHIMDLKMSWDHVTDIFEIEFPDPDHKRERQGLQGSYYRANKIIRKLDLHTNQLCFREDGHIAVENMPVRTQTNFENKHYWTLVNLWPECAVKYPWVTPEHRQLAAELCRLPLSRRNVVA</sequence>
<dbReference type="InParanoid" id="A0A1Y2EEZ2"/>
<dbReference type="Proteomes" id="UP000193689">
    <property type="component" value="Unassembled WGS sequence"/>
</dbReference>
<organism evidence="2 3">
    <name type="scientific">Pseudomassariella vexata</name>
    <dbReference type="NCBI Taxonomy" id="1141098"/>
    <lineage>
        <taxon>Eukaryota</taxon>
        <taxon>Fungi</taxon>
        <taxon>Dikarya</taxon>
        <taxon>Ascomycota</taxon>
        <taxon>Pezizomycotina</taxon>
        <taxon>Sordariomycetes</taxon>
        <taxon>Xylariomycetidae</taxon>
        <taxon>Amphisphaeriales</taxon>
        <taxon>Pseudomassariaceae</taxon>
        <taxon>Pseudomassariella</taxon>
    </lineage>
</organism>
<gene>
    <name evidence="2" type="ORF">BCR38DRAFT_100406</name>
</gene>
<feature type="region of interest" description="Disordered" evidence="1">
    <location>
        <begin position="158"/>
        <end position="184"/>
    </location>
</feature>
<evidence type="ECO:0000256" key="1">
    <source>
        <dbReference type="SAM" id="MobiDB-lite"/>
    </source>
</evidence>
<comment type="caution">
    <text evidence="2">The sequence shown here is derived from an EMBL/GenBank/DDBJ whole genome shotgun (WGS) entry which is preliminary data.</text>
</comment>
<dbReference type="GeneID" id="63769501"/>
<feature type="region of interest" description="Disordered" evidence="1">
    <location>
        <begin position="65"/>
        <end position="101"/>
    </location>
</feature>
<protein>
    <submittedName>
        <fullName evidence="2">Uncharacterized protein</fullName>
    </submittedName>
</protein>
<keyword evidence="3" id="KW-1185">Reference proteome</keyword>
<evidence type="ECO:0000313" key="3">
    <source>
        <dbReference type="Proteomes" id="UP000193689"/>
    </source>
</evidence>
<dbReference type="EMBL" id="MCFJ01000002">
    <property type="protein sequence ID" value="ORY70130.1"/>
    <property type="molecule type" value="Genomic_DNA"/>
</dbReference>
<dbReference type="OrthoDB" id="3921745at2759"/>
<dbReference type="RefSeq" id="XP_040720080.1">
    <property type="nucleotide sequence ID" value="XM_040853289.1"/>
</dbReference>